<name>A0A151PA93_ALLMI</name>
<gene>
    <name evidence="1" type="ORF">Y1Q_0021561</name>
</gene>
<organism evidence="1 2">
    <name type="scientific">Alligator mississippiensis</name>
    <name type="common">American alligator</name>
    <dbReference type="NCBI Taxonomy" id="8496"/>
    <lineage>
        <taxon>Eukaryota</taxon>
        <taxon>Metazoa</taxon>
        <taxon>Chordata</taxon>
        <taxon>Craniata</taxon>
        <taxon>Vertebrata</taxon>
        <taxon>Euteleostomi</taxon>
        <taxon>Archelosauria</taxon>
        <taxon>Archosauria</taxon>
        <taxon>Crocodylia</taxon>
        <taxon>Alligatoridae</taxon>
        <taxon>Alligatorinae</taxon>
        <taxon>Alligator</taxon>
    </lineage>
</organism>
<proteinExistence type="predicted"/>
<accession>A0A151PA93</accession>
<evidence type="ECO:0000313" key="1">
    <source>
        <dbReference type="EMBL" id="KYO45953.1"/>
    </source>
</evidence>
<reference evidence="1 2" key="1">
    <citation type="journal article" date="2012" name="Genome Biol.">
        <title>Sequencing three crocodilian genomes to illuminate the evolution of archosaurs and amniotes.</title>
        <authorList>
            <person name="St John J.A."/>
            <person name="Braun E.L."/>
            <person name="Isberg S.R."/>
            <person name="Miles L.G."/>
            <person name="Chong A.Y."/>
            <person name="Gongora J."/>
            <person name="Dalzell P."/>
            <person name="Moran C."/>
            <person name="Bed'hom B."/>
            <person name="Abzhanov A."/>
            <person name="Burgess S.C."/>
            <person name="Cooksey A.M."/>
            <person name="Castoe T.A."/>
            <person name="Crawford N.G."/>
            <person name="Densmore L.D."/>
            <person name="Drew J.C."/>
            <person name="Edwards S.V."/>
            <person name="Faircloth B.C."/>
            <person name="Fujita M.K."/>
            <person name="Greenwold M.J."/>
            <person name="Hoffmann F.G."/>
            <person name="Howard J.M."/>
            <person name="Iguchi T."/>
            <person name="Janes D.E."/>
            <person name="Khan S.Y."/>
            <person name="Kohno S."/>
            <person name="de Koning A.J."/>
            <person name="Lance S.L."/>
            <person name="McCarthy F.M."/>
            <person name="McCormack J.E."/>
            <person name="Merchant M.E."/>
            <person name="Peterson D.G."/>
            <person name="Pollock D.D."/>
            <person name="Pourmand N."/>
            <person name="Raney B.J."/>
            <person name="Roessler K.A."/>
            <person name="Sanford J.R."/>
            <person name="Sawyer R.H."/>
            <person name="Schmidt C.J."/>
            <person name="Triplett E.W."/>
            <person name="Tuberville T.D."/>
            <person name="Venegas-Anaya M."/>
            <person name="Howard J.T."/>
            <person name="Jarvis E.D."/>
            <person name="Guillette L.J.Jr."/>
            <person name="Glenn T.C."/>
            <person name="Green R.E."/>
            <person name="Ray D.A."/>
        </authorList>
    </citation>
    <scope>NUCLEOTIDE SEQUENCE [LARGE SCALE GENOMIC DNA]</scope>
    <source>
        <strain evidence="1">KSC_2009_1</strain>
    </source>
</reference>
<evidence type="ECO:0000313" key="2">
    <source>
        <dbReference type="Proteomes" id="UP000050525"/>
    </source>
</evidence>
<dbReference type="Proteomes" id="UP000050525">
    <property type="component" value="Unassembled WGS sequence"/>
</dbReference>
<dbReference type="AlphaFoldDB" id="A0A151PA93"/>
<dbReference type="EMBL" id="AKHW03000533">
    <property type="protein sequence ID" value="KYO45953.1"/>
    <property type="molecule type" value="Genomic_DNA"/>
</dbReference>
<comment type="caution">
    <text evidence="1">The sequence shown here is derived from an EMBL/GenBank/DDBJ whole genome shotgun (WGS) entry which is preliminary data.</text>
</comment>
<protein>
    <submittedName>
        <fullName evidence="1">Uncharacterized protein</fullName>
    </submittedName>
</protein>
<sequence length="142" mass="16159">MIVCPNEAFSSPTDSSQSTILNNNSSMLHHHIFDTLLELGMLVSTINLVREVYDSCITTIQLLESEIHNIPIQFRVKQGCPLSPINLAMELVLKLYKWRLNVQAYVDNLGILTSDAEQLQKMLDIRYKVAEWMGLCFRCASL</sequence>
<keyword evidence="2" id="KW-1185">Reference proteome</keyword>